<keyword evidence="2" id="KW-0378">Hydrolase</keyword>
<name>A0A9D2Q7B0_9FIRM</name>
<organism evidence="2 3">
    <name type="scientific">Candidatus Mediterraneibacter faecavium</name>
    <dbReference type="NCBI Taxonomy" id="2838668"/>
    <lineage>
        <taxon>Bacteria</taxon>
        <taxon>Bacillati</taxon>
        <taxon>Bacillota</taxon>
        <taxon>Clostridia</taxon>
        <taxon>Lachnospirales</taxon>
        <taxon>Lachnospiraceae</taxon>
        <taxon>Mediterraneibacter</taxon>
    </lineage>
</organism>
<dbReference type="Proteomes" id="UP000823902">
    <property type="component" value="Unassembled WGS sequence"/>
</dbReference>
<evidence type="ECO:0000256" key="1">
    <source>
        <dbReference type="ARBA" id="ARBA00022729"/>
    </source>
</evidence>
<reference evidence="2" key="1">
    <citation type="journal article" date="2021" name="PeerJ">
        <title>Extensive microbial diversity within the chicken gut microbiome revealed by metagenomics and culture.</title>
        <authorList>
            <person name="Gilroy R."/>
            <person name="Ravi A."/>
            <person name="Getino M."/>
            <person name="Pursley I."/>
            <person name="Horton D.L."/>
            <person name="Alikhan N.F."/>
            <person name="Baker D."/>
            <person name="Gharbi K."/>
            <person name="Hall N."/>
            <person name="Watson M."/>
            <person name="Adriaenssens E.M."/>
            <person name="Foster-Nyarko E."/>
            <person name="Jarju S."/>
            <person name="Secka A."/>
            <person name="Antonio M."/>
            <person name="Oren A."/>
            <person name="Chaudhuri R.R."/>
            <person name="La Ragione R."/>
            <person name="Hildebrand F."/>
            <person name="Pallen M.J."/>
        </authorList>
    </citation>
    <scope>NUCLEOTIDE SEQUENCE</scope>
    <source>
        <strain evidence="2">CHK196-7946</strain>
    </source>
</reference>
<dbReference type="Pfam" id="PF13199">
    <property type="entry name" value="Glyco_hydro_66"/>
    <property type="match status" value="1"/>
</dbReference>
<dbReference type="InterPro" id="IPR013780">
    <property type="entry name" value="Glyco_hydro_b"/>
</dbReference>
<gene>
    <name evidence="2" type="ORF">H9697_04670</name>
</gene>
<dbReference type="CDD" id="cd14745">
    <property type="entry name" value="GH66"/>
    <property type="match status" value="1"/>
</dbReference>
<reference evidence="2" key="2">
    <citation type="submission" date="2021-04" db="EMBL/GenBank/DDBJ databases">
        <authorList>
            <person name="Gilroy R."/>
        </authorList>
    </citation>
    <scope>NUCLEOTIDE SEQUENCE</scope>
    <source>
        <strain evidence="2">CHK196-7946</strain>
    </source>
</reference>
<dbReference type="Gene3D" id="3.20.20.80">
    <property type="entry name" value="Glycosidases"/>
    <property type="match status" value="1"/>
</dbReference>
<accession>A0A9D2Q7B0</accession>
<proteinExistence type="predicted"/>
<dbReference type="Gene3D" id="2.60.40.1180">
    <property type="entry name" value="Golgi alpha-mannosidase II"/>
    <property type="match status" value="1"/>
</dbReference>
<keyword evidence="1" id="KW-0732">Signal</keyword>
<dbReference type="InterPro" id="IPR025092">
    <property type="entry name" value="Glyco_hydro_66"/>
</dbReference>
<dbReference type="GO" id="GO:0016787">
    <property type="term" value="F:hydrolase activity"/>
    <property type="evidence" value="ECO:0007669"/>
    <property type="project" value="UniProtKB-KW"/>
</dbReference>
<dbReference type="AlphaFoldDB" id="A0A9D2Q7B0"/>
<sequence length="566" mass="65635">MMDFYPIKAQYYAGEEIKLRIESDPDSYDEAEIRIFSLEKMIEKMEIVIEKEVTDVAVEHIGSAGGYGAEIVLRGKKDDVYLETAFDIAEDMNASLRYGFLSDFGERDIGSEAVSWLRKLHINVIQYYDWSYRHDDLVSKEQQYTDMMGKKISMDTVRKKIREASAYGMRSVAYGAVYAASEEFYREHPKWAFYNGNQDAFCFIGTFYIMNIMKGSPWRQHLIRQYQEAIKTVGFDGIHMDTYGFPKTAYSHLDEEPVLISLERELPDLVNETRSEMETKGISPLLIFNNVGNWPVESVARSRVDAVYIEVWQPYERYFHIKQLILDAKRFSKGEKPVILAAYLEPFRTEPEEKAAPAAYLLTAAIVSNGAYHLLLGEKDAVLTQGYYSDYSIMSPETSAVMRQYYDFMIRYMDLFYDPTLRDVSMTHIGWDNYEYKCCSDNWSVYGEKDKVWLTIRENRNIKTISLVNLCGCGDDYWNRGKGYPVSQKNVSFVVQVDEKVKGIYFATPDRGSAECEELPYQYLENDKGRFIRFTVPEIRVWALVYIKMMLGSKAPYSTLKSSYVL</sequence>
<dbReference type="EMBL" id="DWVY01000020">
    <property type="protein sequence ID" value="HJC74227.1"/>
    <property type="molecule type" value="Genomic_DNA"/>
</dbReference>
<evidence type="ECO:0000313" key="2">
    <source>
        <dbReference type="EMBL" id="HJC74227.1"/>
    </source>
</evidence>
<evidence type="ECO:0000313" key="3">
    <source>
        <dbReference type="Proteomes" id="UP000823902"/>
    </source>
</evidence>
<comment type="caution">
    <text evidence="2">The sequence shown here is derived from an EMBL/GenBank/DDBJ whole genome shotgun (WGS) entry which is preliminary data.</text>
</comment>
<protein>
    <submittedName>
        <fullName evidence="2">Glycoside hydrolase family 66 protein</fullName>
    </submittedName>
</protein>